<reference evidence="3 4" key="1">
    <citation type="submission" date="2018-05" db="EMBL/GenBank/DDBJ databases">
        <title>Genomic Encyclopedia of Type Strains, Phase IV (KMG-IV): sequencing the most valuable type-strain genomes for metagenomic binning, comparative biology and taxonomic classification.</title>
        <authorList>
            <person name="Goeker M."/>
        </authorList>
    </citation>
    <scope>NUCLEOTIDE SEQUENCE [LARGE SCALE GENOMIC DNA]</scope>
    <source>
        <strain evidence="3 4">DSM 26006</strain>
    </source>
</reference>
<feature type="transmembrane region" description="Helical" evidence="2">
    <location>
        <begin position="76"/>
        <end position="94"/>
    </location>
</feature>
<feature type="transmembrane region" description="Helical" evidence="2">
    <location>
        <begin position="157"/>
        <end position="176"/>
    </location>
</feature>
<protein>
    <submittedName>
        <fullName evidence="3">YggT family protein</fullName>
    </submittedName>
</protein>
<sequence length="183" mass="19726">MLLQILTYLLDVATGLLAGACLLRLFMQLQRVPFGNPVGRLVFALTDWLVLPLRKVVPPAGRWDVASLLGAFLLKLVQYLLLVLLLGGVVSLAWAPVMALFGTARVALMGLMVLVIAHALLSWVQVRSPIVDVVGRLCEPLLAPVRRVVPLLGGVDLSPLVLLVLLQVLMIVLTNLQAGALSF</sequence>
<comment type="similarity">
    <text evidence="1">Belongs to the YggT family.</text>
</comment>
<name>A0A317RBD3_9BURK</name>
<evidence type="ECO:0000256" key="1">
    <source>
        <dbReference type="ARBA" id="ARBA00010894"/>
    </source>
</evidence>
<feature type="transmembrane region" description="Helical" evidence="2">
    <location>
        <begin position="6"/>
        <end position="26"/>
    </location>
</feature>
<organism evidence="3 4">
    <name type="scientific">Melaminivora alkalimesophila</name>
    <dbReference type="NCBI Taxonomy" id="1165852"/>
    <lineage>
        <taxon>Bacteria</taxon>
        <taxon>Pseudomonadati</taxon>
        <taxon>Pseudomonadota</taxon>
        <taxon>Betaproteobacteria</taxon>
        <taxon>Burkholderiales</taxon>
        <taxon>Comamonadaceae</taxon>
        <taxon>Melaminivora</taxon>
    </lineage>
</organism>
<keyword evidence="2" id="KW-1133">Transmembrane helix</keyword>
<accession>A0A317RBD3</accession>
<proteinExistence type="inferred from homology"/>
<dbReference type="OrthoDB" id="9806665at2"/>
<dbReference type="InterPro" id="IPR003425">
    <property type="entry name" value="CCB3/YggT"/>
</dbReference>
<keyword evidence="2" id="KW-0812">Transmembrane</keyword>
<evidence type="ECO:0000313" key="3">
    <source>
        <dbReference type="EMBL" id="PWW45962.1"/>
    </source>
</evidence>
<feature type="transmembrane region" description="Helical" evidence="2">
    <location>
        <begin position="106"/>
        <end position="126"/>
    </location>
</feature>
<dbReference type="AlphaFoldDB" id="A0A317RBD3"/>
<dbReference type="Pfam" id="PF02325">
    <property type="entry name" value="CCB3_YggT"/>
    <property type="match status" value="2"/>
</dbReference>
<keyword evidence="4" id="KW-1185">Reference proteome</keyword>
<dbReference type="PANTHER" id="PTHR33219:SF14">
    <property type="entry name" value="PROTEIN COFACTOR ASSEMBLY OF COMPLEX C SUBUNIT B CCB3, CHLOROPLASTIC-RELATED"/>
    <property type="match status" value="1"/>
</dbReference>
<dbReference type="Proteomes" id="UP000246483">
    <property type="component" value="Unassembled WGS sequence"/>
</dbReference>
<dbReference type="PANTHER" id="PTHR33219">
    <property type="entry name" value="YLMG HOMOLOG PROTEIN 2, CHLOROPLASTIC"/>
    <property type="match status" value="1"/>
</dbReference>
<keyword evidence="2" id="KW-0472">Membrane</keyword>
<dbReference type="EMBL" id="QGUB01000005">
    <property type="protein sequence ID" value="PWW45962.1"/>
    <property type="molecule type" value="Genomic_DNA"/>
</dbReference>
<gene>
    <name evidence="3" type="ORF">DFR36_105166</name>
</gene>
<evidence type="ECO:0000313" key="4">
    <source>
        <dbReference type="Proteomes" id="UP000246483"/>
    </source>
</evidence>
<comment type="caution">
    <text evidence="3">The sequence shown here is derived from an EMBL/GenBank/DDBJ whole genome shotgun (WGS) entry which is preliminary data.</text>
</comment>
<evidence type="ECO:0000256" key="2">
    <source>
        <dbReference type="SAM" id="Phobius"/>
    </source>
</evidence>
<dbReference type="RefSeq" id="WP_019374246.1">
    <property type="nucleotide sequence ID" value="NZ_ALEE01000480.1"/>
</dbReference>
<dbReference type="GO" id="GO:0016020">
    <property type="term" value="C:membrane"/>
    <property type="evidence" value="ECO:0007669"/>
    <property type="project" value="InterPro"/>
</dbReference>